<dbReference type="Proteomes" id="UP001148786">
    <property type="component" value="Unassembled WGS sequence"/>
</dbReference>
<name>A0A9W8MRS4_9AGAR</name>
<keyword evidence="2" id="KW-1185">Reference proteome</keyword>
<proteinExistence type="predicted"/>
<comment type="caution">
    <text evidence="1">The sequence shown here is derived from an EMBL/GenBank/DDBJ whole genome shotgun (WGS) entry which is preliminary data.</text>
</comment>
<protein>
    <submittedName>
        <fullName evidence="1">Uncharacterized protein</fullName>
    </submittedName>
</protein>
<organism evidence="1 2">
    <name type="scientific">Agrocybe chaxingu</name>
    <dbReference type="NCBI Taxonomy" id="84603"/>
    <lineage>
        <taxon>Eukaryota</taxon>
        <taxon>Fungi</taxon>
        <taxon>Dikarya</taxon>
        <taxon>Basidiomycota</taxon>
        <taxon>Agaricomycotina</taxon>
        <taxon>Agaricomycetes</taxon>
        <taxon>Agaricomycetidae</taxon>
        <taxon>Agaricales</taxon>
        <taxon>Agaricineae</taxon>
        <taxon>Strophariaceae</taxon>
        <taxon>Agrocybe</taxon>
    </lineage>
</organism>
<dbReference type="EMBL" id="JANKHO010000883">
    <property type="protein sequence ID" value="KAJ3505435.1"/>
    <property type="molecule type" value="Genomic_DNA"/>
</dbReference>
<dbReference type="OrthoDB" id="2832808at2759"/>
<gene>
    <name evidence="1" type="ORF">NLJ89_g7414</name>
</gene>
<sequence length="207" mass="22656">MSLSRALHIAAWNIFDRLNAANIPAYLLGGAAIQLNGGDRYTKDLDLNAITVDLRKRLSADFLFSVTGVDRARMTYLGGERPIRCDLRVQRSPPMKVVLPYTTVTEDGIRYALPSLLLATKLRAMGERNENIHSGKLDSDAVDVEFCVGKMLAEEAKMPDLLKAAYITEAGVQMYLAIASQSDQDMVPLLEEMLVQVGAVDQPSGGL</sequence>
<dbReference type="AlphaFoldDB" id="A0A9W8MRS4"/>
<evidence type="ECO:0000313" key="1">
    <source>
        <dbReference type="EMBL" id="KAJ3505435.1"/>
    </source>
</evidence>
<reference evidence="1" key="1">
    <citation type="submission" date="2022-07" db="EMBL/GenBank/DDBJ databases">
        <title>Genome Sequence of Agrocybe chaxingu.</title>
        <authorList>
            <person name="Buettner E."/>
        </authorList>
    </citation>
    <scope>NUCLEOTIDE SEQUENCE</scope>
    <source>
        <strain evidence="1">MP-N11</strain>
    </source>
</reference>
<evidence type="ECO:0000313" key="2">
    <source>
        <dbReference type="Proteomes" id="UP001148786"/>
    </source>
</evidence>
<accession>A0A9W8MRS4</accession>